<keyword evidence="3" id="KW-1185">Reference proteome</keyword>
<organism evidence="2 3">
    <name type="scientific">Vineibacter terrae</name>
    <dbReference type="NCBI Taxonomy" id="2586908"/>
    <lineage>
        <taxon>Bacteria</taxon>
        <taxon>Pseudomonadati</taxon>
        <taxon>Pseudomonadota</taxon>
        <taxon>Alphaproteobacteria</taxon>
        <taxon>Hyphomicrobiales</taxon>
        <taxon>Vineibacter</taxon>
    </lineage>
</organism>
<dbReference type="AlphaFoldDB" id="A0A5C8PNV6"/>
<keyword evidence="1" id="KW-0812">Transmembrane</keyword>
<reference evidence="2 3" key="1">
    <citation type="submission" date="2019-06" db="EMBL/GenBank/DDBJ databases">
        <title>New taxonomy in bacterial strain CC-CFT640, isolated from vineyard.</title>
        <authorList>
            <person name="Lin S.-Y."/>
            <person name="Tsai C.-F."/>
            <person name="Young C.-C."/>
        </authorList>
    </citation>
    <scope>NUCLEOTIDE SEQUENCE [LARGE SCALE GENOMIC DNA]</scope>
    <source>
        <strain evidence="2 3">CC-CFT640</strain>
    </source>
</reference>
<keyword evidence="1" id="KW-1133">Transmembrane helix</keyword>
<name>A0A5C8PNV6_9HYPH</name>
<sequence>MSATSTPASGLVRSRATGALAPLLGAMLLGVVVLFGVGFSGISVAHNAAHDVRHANNFPCH</sequence>
<evidence type="ECO:0000313" key="2">
    <source>
        <dbReference type="EMBL" id="TXL75387.1"/>
    </source>
</evidence>
<protein>
    <submittedName>
        <fullName evidence="2">CbtB-domain containing protein</fullName>
    </submittedName>
</protein>
<comment type="caution">
    <text evidence="2">The sequence shown here is derived from an EMBL/GenBank/DDBJ whole genome shotgun (WGS) entry which is preliminary data.</text>
</comment>
<feature type="transmembrane region" description="Helical" evidence="1">
    <location>
        <begin position="20"/>
        <end position="45"/>
    </location>
</feature>
<dbReference type="InterPro" id="IPR012667">
    <property type="entry name" value="CbtB_put"/>
</dbReference>
<dbReference type="RefSeq" id="WP_147847601.1">
    <property type="nucleotide sequence ID" value="NZ_DATAJT010000151.1"/>
</dbReference>
<proteinExistence type="predicted"/>
<evidence type="ECO:0000313" key="3">
    <source>
        <dbReference type="Proteomes" id="UP000321638"/>
    </source>
</evidence>
<dbReference type="NCBIfam" id="TIGR02459">
    <property type="entry name" value="CbtB"/>
    <property type="match status" value="1"/>
</dbReference>
<dbReference type="EMBL" id="VDUZ01000014">
    <property type="protein sequence ID" value="TXL75387.1"/>
    <property type="molecule type" value="Genomic_DNA"/>
</dbReference>
<dbReference type="Proteomes" id="UP000321638">
    <property type="component" value="Unassembled WGS sequence"/>
</dbReference>
<keyword evidence="1" id="KW-0472">Membrane</keyword>
<dbReference type="Pfam" id="PF09489">
    <property type="entry name" value="CbtB"/>
    <property type="match status" value="1"/>
</dbReference>
<accession>A0A5C8PNV6</accession>
<evidence type="ECO:0000256" key="1">
    <source>
        <dbReference type="SAM" id="Phobius"/>
    </source>
</evidence>
<gene>
    <name evidence="2" type="ORF">FHP25_14185</name>
</gene>